<evidence type="ECO:0000259" key="11">
    <source>
        <dbReference type="Pfam" id="PF25295"/>
    </source>
</evidence>
<dbReference type="AlphaFoldDB" id="A0A2P6N9U2"/>
<reference evidence="12 13" key="1">
    <citation type="journal article" date="2018" name="Genome Biol. Evol.">
        <title>Multiple Roots of Fruiting Body Formation in Amoebozoa.</title>
        <authorList>
            <person name="Hillmann F."/>
            <person name="Forbes G."/>
            <person name="Novohradska S."/>
            <person name="Ferling I."/>
            <person name="Riege K."/>
            <person name="Groth M."/>
            <person name="Westermann M."/>
            <person name="Marz M."/>
            <person name="Spaller T."/>
            <person name="Winckler T."/>
            <person name="Schaap P."/>
            <person name="Glockner G."/>
        </authorList>
    </citation>
    <scope>NUCLEOTIDE SEQUENCE [LARGE SCALE GENOMIC DNA]</scope>
    <source>
        <strain evidence="12 13">Jena</strain>
    </source>
</reference>
<evidence type="ECO:0000256" key="5">
    <source>
        <dbReference type="ARBA" id="ARBA00023069"/>
    </source>
</evidence>
<dbReference type="Proteomes" id="UP000241769">
    <property type="component" value="Unassembled WGS sequence"/>
</dbReference>
<evidence type="ECO:0000313" key="13">
    <source>
        <dbReference type="Proteomes" id="UP000241769"/>
    </source>
</evidence>
<dbReference type="InterPro" id="IPR056153">
    <property type="entry name" value="Beta-prop_IFT122_1st"/>
</dbReference>
<dbReference type="Gene3D" id="2.130.10.10">
    <property type="entry name" value="YVTN repeat-like/Quinoprotein amine dehydrogenase"/>
    <property type="match status" value="3"/>
</dbReference>
<protein>
    <recommendedName>
        <fullName evidence="2">Intraflagellar transport protein 122 homolog</fullName>
    </recommendedName>
</protein>
<dbReference type="Pfam" id="PF25143">
    <property type="entry name" value="Zn_ribbon_IFT122_C"/>
    <property type="match status" value="1"/>
</dbReference>
<dbReference type="STRING" id="1890364.A0A2P6N9U2"/>
<dbReference type="GO" id="GO:0035721">
    <property type="term" value="P:intraciliary retrograde transport"/>
    <property type="evidence" value="ECO:0007669"/>
    <property type="project" value="TreeGrafter"/>
</dbReference>
<dbReference type="SUPFAM" id="SSF50978">
    <property type="entry name" value="WD40 repeat-like"/>
    <property type="match status" value="2"/>
</dbReference>
<evidence type="ECO:0000256" key="4">
    <source>
        <dbReference type="ARBA" id="ARBA00022737"/>
    </source>
</evidence>
<keyword evidence="3 7" id="KW-0853">WD repeat</keyword>
<dbReference type="OrthoDB" id="10255582at2759"/>
<evidence type="ECO:0000259" key="10">
    <source>
        <dbReference type="Pfam" id="PF25144"/>
    </source>
</evidence>
<dbReference type="InterPro" id="IPR056838">
    <property type="entry name" value="Zn_ribbon_IFT122"/>
</dbReference>
<evidence type="ECO:0000259" key="9">
    <source>
        <dbReference type="Pfam" id="PF23381"/>
    </source>
</evidence>
<keyword evidence="13" id="KW-1185">Reference proteome</keyword>
<dbReference type="PROSITE" id="PS50294">
    <property type="entry name" value="WD_REPEATS_REGION"/>
    <property type="match status" value="1"/>
</dbReference>
<dbReference type="FunFam" id="2.130.10.10:FF:000176">
    <property type="entry name" value="Intraflagellar transport protein 122 homolog"/>
    <property type="match status" value="1"/>
</dbReference>
<dbReference type="GO" id="GO:0097730">
    <property type="term" value="C:non-motile cilium"/>
    <property type="evidence" value="ECO:0007669"/>
    <property type="project" value="TreeGrafter"/>
</dbReference>
<dbReference type="InParanoid" id="A0A2P6N9U2"/>
<feature type="domain" description="IFT122 first beta-propeller" evidence="9">
    <location>
        <begin position="13"/>
        <end position="193"/>
    </location>
</feature>
<evidence type="ECO:0000313" key="12">
    <source>
        <dbReference type="EMBL" id="PRP80717.1"/>
    </source>
</evidence>
<dbReference type="InterPro" id="IPR001680">
    <property type="entry name" value="WD40_rpt"/>
</dbReference>
<comment type="subcellular location">
    <subcellularLocation>
        <location evidence="1">Cell projection</location>
        <location evidence="1">Cilium</location>
    </subcellularLocation>
</comment>
<dbReference type="Pfam" id="PF23377">
    <property type="entry name" value="Beta-prop_IFT122_2nd"/>
    <property type="match status" value="1"/>
</dbReference>
<dbReference type="InterPro" id="IPR057411">
    <property type="entry name" value="TPR_IFT122"/>
</dbReference>
<accession>A0A2P6N9U2</accession>
<dbReference type="GO" id="GO:0061512">
    <property type="term" value="P:protein localization to cilium"/>
    <property type="evidence" value="ECO:0007669"/>
    <property type="project" value="TreeGrafter"/>
</dbReference>
<dbReference type="InterPro" id="IPR036322">
    <property type="entry name" value="WD40_repeat_dom_sf"/>
</dbReference>
<dbReference type="Gene3D" id="1.25.40.470">
    <property type="match status" value="1"/>
</dbReference>
<gene>
    <name evidence="12" type="ORF">PROFUN_11590</name>
</gene>
<evidence type="ECO:0000256" key="1">
    <source>
        <dbReference type="ARBA" id="ARBA00004138"/>
    </source>
</evidence>
<sequence length="1189" mass="136069">MRTITTWLDRVSDRDNVKQPIYDLAFRPDGTQLVVSCGQRVNVYNTADGEVIQRLKGHKGTVYCVAYSKDGKRFASGGSDSQIIIWAQKQDGFAGILKYNHNEPIQCIAYNPITQQLASCTATDFGLWSPEQKAVNKKGVSSKILCCAWTNDGQYLALGHFSGVISIRDKDSNEKVKIERKAPIWCLAWNPSRDDPVDILAVGDWGQKLSFYQLIGRQVTKDKELGFDPCSIGYFSNGEYLIIGGSDKKVSLWTKEGVRLTTVIEKSDWFWACKVKPRQNYVATGSNDGTVTLSQMVFSTVHGLYQDKYAYRDFMTDVMIQNLVTEQKVRIKCRDYVKKIAIYKDRLAVQLSNQVVIYELLSNDDQTEMNYKPRWKIQRALECNLLVVTSQHIILCQEKKLQLLNFRGDKEREWVLESLIRYIKVVGGPVGREGLLVGLKSGLILEIFLDNSFPINLIKQKSSVRCLDLSCSRMKLAVVDENNNCLVYNLATKELLFQETNANSVAWNSDLEDMLCFSGNGLLNIKASTFPVHQQKMQGFVVGFKGSRIFCLHIYAMQAIDVPQSASLYRYLEKGDFSNAFKIACLGVTESDWRLLAIEALQHMDLVTARKAFIRIRDLKFIELINMIEQAKKRSGFNEKMHLGDAMAYQGKYTDAAQIYATSGNIRKTIEMYCDLRLWEKAREWAQTTDAVDIVELIRMQAGWAEETGDWKAAVELWMAAGMEIKAVTIYGNKGWTDDLYHLVQSISSEKTPALEKAAEYFKSHGQTQYAIETYLRIGNQSAVLSLYTESQRWDEAMRLIESGETKVDVKRFWLPYAHWLAIHDRFEEAQEAFMKAEQPEAASQVLEELTSNAVLENRYEDASYYFWLLSQEYLKLIKGRSASGLSTEEEGYLLKFQEFRELSDIYFAYSFIFRYTDDPFTTLHPETVFNIARYLLNAIPNKAPLGISKLYILFALAKHAKDLGAFKLARFTYDKLQQLRLPNNWIDQIDLATLTIRSKPFSDREDHQPVCNRCSTANPLVGVRGNFCTNCKHPFLYSFGSFEILPLVEFYPDDDITDEEAERLIERDPPIGGLKSNNKADSLVLGEHVDTFETDPFARVLDRYEQEGVTEPVFVSRDVLVMMRRTEVFVKRWNSVGVRNQYYKLMVPEVPVILCPSCYHFFHEEDYEVASMQKHRCPVCRVSSDGTL</sequence>
<keyword evidence="6" id="KW-0966">Cell projection</keyword>
<feature type="domain" description="IFT122 second beta-propeller" evidence="8">
    <location>
        <begin position="302"/>
        <end position="557"/>
    </location>
</feature>
<dbReference type="SMART" id="SM00320">
    <property type="entry name" value="WD40"/>
    <property type="match status" value="8"/>
</dbReference>
<dbReference type="PROSITE" id="PS50082">
    <property type="entry name" value="WD_REPEATS_2"/>
    <property type="match status" value="1"/>
</dbReference>
<dbReference type="Pfam" id="PF25295">
    <property type="entry name" value="TPR_IFT122"/>
    <property type="match status" value="1"/>
</dbReference>
<dbReference type="GO" id="GO:1905515">
    <property type="term" value="P:non-motile cilium assembly"/>
    <property type="evidence" value="ECO:0007669"/>
    <property type="project" value="TreeGrafter"/>
</dbReference>
<dbReference type="Pfam" id="PF23381">
    <property type="entry name" value="Beta-prop_IFT122_1st"/>
    <property type="match status" value="2"/>
</dbReference>
<comment type="caution">
    <text evidence="12">The sequence shown here is derived from an EMBL/GenBank/DDBJ whole genome shotgun (WGS) entry which is preliminary data.</text>
</comment>
<keyword evidence="4" id="KW-0677">Repeat</keyword>
<keyword evidence="5" id="KW-0969">Cilium</keyword>
<evidence type="ECO:0000256" key="2">
    <source>
        <dbReference type="ARBA" id="ARBA00019442"/>
    </source>
</evidence>
<dbReference type="Pfam" id="PF25144">
    <property type="entry name" value="Zn_ribbon_IFT122"/>
    <property type="match status" value="1"/>
</dbReference>
<feature type="domain" description="Intraflagellar transport protein 122 homolog TPR" evidence="11">
    <location>
        <begin position="564"/>
        <end position="951"/>
    </location>
</feature>
<dbReference type="InterPro" id="IPR056152">
    <property type="entry name" value="Beta-prop_IFT122_2nd"/>
</dbReference>
<name>A0A2P6N9U2_9EUKA</name>
<feature type="domain" description="IFT122 zinc ribbon" evidence="10">
    <location>
        <begin position="1006"/>
        <end position="1049"/>
    </location>
</feature>
<organism evidence="12 13">
    <name type="scientific">Planoprotostelium fungivorum</name>
    <dbReference type="NCBI Taxonomy" id="1890364"/>
    <lineage>
        <taxon>Eukaryota</taxon>
        <taxon>Amoebozoa</taxon>
        <taxon>Evosea</taxon>
        <taxon>Variosea</taxon>
        <taxon>Cavosteliida</taxon>
        <taxon>Cavosteliaceae</taxon>
        <taxon>Planoprotostelium</taxon>
    </lineage>
</organism>
<dbReference type="PANTHER" id="PTHR12764:SF4">
    <property type="entry name" value="INTRAFLAGELLAR TRANSPORT PROTEIN 122 HOMOLOG"/>
    <property type="match status" value="1"/>
</dbReference>
<feature type="domain" description="IFT122 first beta-propeller" evidence="9">
    <location>
        <begin position="197"/>
        <end position="296"/>
    </location>
</feature>
<dbReference type="InterPro" id="IPR039857">
    <property type="entry name" value="Ift122/121"/>
</dbReference>
<evidence type="ECO:0000256" key="7">
    <source>
        <dbReference type="PROSITE-ProRule" id="PRU00221"/>
    </source>
</evidence>
<dbReference type="PANTHER" id="PTHR12764">
    <property type="entry name" value="WD REPEAT DOMAIN-RELATED"/>
    <property type="match status" value="1"/>
</dbReference>
<evidence type="ECO:0000256" key="3">
    <source>
        <dbReference type="ARBA" id="ARBA00022574"/>
    </source>
</evidence>
<dbReference type="InterPro" id="IPR015943">
    <property type="entry name" value="WD40/YVTN_repeat-like_dom_sf"/>
</dbReference>
<dbReference type="GO" id="GO:0030991">
    <property type="term" value="C:intraciliary transport particle A"/>
    <property type="evidence" value="ECO:0007669"/>
    <property type="project" value="TreeGrafter"/>
</dbReference>
<evidence type="ECO:0000259" key="8">
    <source>
        <dbReference type="Pfam" id="PF23377"/>
    </source>
</evidence>
<evidence type="ECO:0000256" key="6">
    <source>
        <dbReference type="ARBA" id="ARBA00023273"/>
    </source>
</evidence>
<feature type="repeat" description="WD" evidence="7">
    <location>
        <begin position="55"/>
        <end position="86"/>
    </location>
</feature>
<proteinExistence type="predicted"/>
<dbReference type="EMBL" id="MDYQ01000140">
    <property type="protein sequence ID" value="PRP80717.1"/>
    <property type="molecule type" value="Genomic_DNA"/>
</dbReference>